<dbReference type="AlphaFoldDB" id="A0A2W5PQ66"/>
<dbReference type="GO" id="GO:0003677">
    <property type="term" value="F:DNA binding"/>
    <property type="evidence" value="ECO:0007669"/>
    <property type="project" value="UniProtKB-KW"/>
</dbReference>
<comment type="similarity">
    <text evidence="1">Belongs to the LysR transcriptional regulatory family.</text>
</comment>
<organism evidence="6 7">
    <name type="scientific">Variovorax paradoxus</name>
    <dbReference type="NCBI Taxonomy" id="34073"/>
    <lineage>
        <taxon>Bacteria</taxon>
        <taxon>Pseudomonadati</taxon>
        <taxon>Pseudomonadota</taxon>
        <taxon>Betaproteobacteria</taxon>
        <taxon>Burkholderiales</taxon>
        <taxon>Comamonadaceae</taxon>
        <taxon>Variovorax</taxon>
    </lineage>
</organism>
<evidence type="ECO:0000256" key="3">
    <source>
        <dbReference type="ARBA" id="ARBA00023125"/>
    </source>
</evidence>
<dbReference type="Gene3D" id="3.40.190.290">
    <property type="match status" value="1"/>
</dbReference>
<dbReference type="InterPro" id="IPR000847">
    <property type="entry name" value="LysR_HTH_N"/>
</dbReference>
<dbReference type="Proteomes" id="UP000249135">
    <property type="component" value="Unassembled WGS sequence"/>
</dbReference>
<dbReference type="PRINTS" id="PR00039">
    <property type="entry name" value="HTHLYSR"/>
</dbReference>
<protein>
    <submittedName>
        <fullName evidence="6">LysR family transcriptional regulator</fullName>
    </submittedName>
</protein>
<reference evidence="6 7" key="1">
    <citation type="submission" date="2017-08" db="EMBL/GenBank/DDBJ databases">
        <title>Infants hospitalized years apart are colonized by the same room-sourced microbial strains.</title>
        <authorList>
            <person name="Brooks B."/>
            <person name="Olm M.R."/>
            <person name="Firek B.A."/>
            <person name="Baker R."/>
            <person name="Thomas B.C."/>
            <person name="Morowitz M.J."/>
            <person name="Banfield J.F."/>
        </authorList>
    </citation>
    <scope>NUCLEOTIDE SEQUENCE [LARGE SCALE GENOMIC DNA]</scope>
    <source>
        <strain evidence="6">S2_005_003_R2_41</strain>
    </source>
</reference>
<dbReference type="PANTHER" id="PTHR30419">
    <property type="entry name" value="HTH-TYPE TRANSCRIPTIONAL REGULATOR YBHD"/>
    <property type="match status" value="1"/>
</dbReference>
<accession>A0A2W5PQ66</accession>
<proteinExistence type="inferred from homology"/>
<dbReference type="PANTHER" id="PTHR30419:SF8">
    <property type="entry name" value="NITROGEN ASSIMILATION TRANSCRIPTIONAL ACTIVATOR-RELATED"/>
    <property type="match status" value="1"/>
</dbReference>
<dbReference type="PROSITE" id="PS50931">
    <property type="entry name" value="HTH_LYSR"/>
    <property type="match status" value="1"/>
</dbReference>
<dbReference type="CDD" id="cd08440">
    <property type="entry name" value="PBP2_LTTR_like_4"/>
    <property type="match status" value="1"/>
</dbReference>
<dbReference type="SUPFAM" id="SSF53850">
    <property type="entry name" value="Periplasmic binding protein-like II"/>
    <property type="match status" value="1"/>
</dbReference>
<dbReference type="EMBL" id="QFPP01000351">
    <property type="protein sequence ID" value="PZQ67556.1"/>
    <property type="molecule type" value="Genomic_DNA"/>
</dbReference>
<evidence type="ECO:0000256" key="1">
    <source>
        <dbReference type="ARBA" id="ARBA00009437"/>
    </source>
</evidence>
<dbReference type="GO" id="GO:0003700">
    <property type="term" value="F:DNA-binding transcription factor activity"/>
    <property type="evidence" value="ECO:0007669"/>
    <property type="project" value="InterPro"/>
</dbReference>
<evidence type="ECO:0000256" key="4">
    <source>
        <dbReference type="ARBA" id="ARBA00023163"/>
    </source>
</evidence>
<feature type="domain" description="HTH lysR-type" evidence="5">
    <location>
        <begin position="1"/>
        <end position="61"/>
    </location>
</feature>
<dbReference type="SUPFAM" id="SSF46785">
    <property type="entry name" value="Winged helix' DNA-binding domain"/>
    <property type="match status" value="1"/>
</dbReference>
<dbReference type="InterPro" id="IPR036388">
    <property type="entry name" value="WH-like_DNA-bd_sf"/>
</dbReference>
<sequence>MTRATLADLRAFITVGELGSFATAAKLLHLSQPALSRRISHLEEMLDVKLLDRTSRSVALTSLGRRFMAQVRHGIDEIDRSVVSLRDVAHLEAGDVTVGCVFSVVQHFLPSVMRTFSERHPGVLIRIIEEGADEVLASVKAGEADVALGYTGMQDPDIHFTALRKEAFVVACPTAHPFAGRKTVRWSELAAHPYALVSRESGNRVLIDQALARLSSLPRPVCEVRHVSTLVGIVESGLAIAVVPDLALPRESTTVTGVRLVQPGISRTIGLIRRSNRTLSPAAAEFARLLTEAARGDPSRHSS</sequence>
<name>A0A2W5PQ66_VARPD</name>
<dbReference type="GO" id="GO:0005829">
    <property type="term" value="C:cytosol"/>
    <property type="evidence" value="ECO:0007669"/>
    <property type="project" value="TreeGrafter"/>
</dbReference>
<keyword evidence="4" id="KW-0804">Transcription</keyword>
<dbReference type="Pfam" id="PF03466">
    <property type="entry name" value="LysR_substrate"/>
    <property type="match status" value="1"/>
</dbReference>
<evidence type="ECO:0000256" key="2">
    <source>
        <dbReference type="ARBA" id="ARBA00023015"/>
    </source>
</evidence>
<gene>
    <name evidence="6" type="ORF">DI563_21480</name>
</gene>
<dbReference type="Pfam" id="PF00126">
    <property type="entry name" value="HTH_1"/>
    <property type="match status" value="1"/>
</dbReference>
<dbReference type="FunFam" id="1.10.10.10:FF:000001">
    <property type="entry name" value="LysR family transcriptional regulator"/>
    <property type="match status" value="1"/>
</dbReference>
<evidence type="ECO:0000259" key="5">
    <source>
        <dbReference type="PROSITE" id="PS50931"/>
    </source>
</evidence>
<comment type="caution">
    <text evidence="6">The sequence shown here is derived from an EMBL/GenBank/DDBJ whole genome shotgun (WGS) entry which is preliminary data.</text>
</comment>
<dbReference type="Gene3D" id="1.10.10.10">
    <property type="entry name" value="Winged helix-like DNA-binding domain superfamily/Winged helix DNA-binding domain"/>
    <property type="match status" value="1"/>
</dbReference>
<dbReference type="InterPro" id="IPR005119">
    <property type="entry name" value="LysR_subst-bd"/>
</dbReference>
<evidence type="ECO:0000313" key="7">
    <source>
        <dbReference type="Proteomes" id="UP000249135"/>
    </source>
</evidence>
<keyword evidence="3" id="KW-0238">DNA-binding</keyword>
<dbReference type="InterPro" id="IPR036390">
    <property type="entry name" value="WH_DNA-bd_sf"/>
</dbReference>
<dbReference type="InterPro" id="IPR050950">
    <property type="entry name" value="HTH-type_LysR_regulators"/>
</dbReference>
<evidence type="ECO:0000313" key="6">
    <source>
        <dbReference type="EMBL" id="PZQ67556.1"/>
    </source>
</evidence>
<keyword evidence="2" id="KW-0805">Transcription regulation</keyword>